<name>A0A3D8IUA1_9HELI</name>
<dbReference type="Pfam" id="PF13432">
    <property type="entry name" value="TPR_16"/>
    <property type="match status" value="1"/>
</dbReference>
<dbReference type="OrthoDB" id="5362770at2"/>
<dbReference type="SUPFAM" id="SSF48452">
    <property type="entry name" value="TPR-like"/>
    <property type="match status" value="1"/>
</dbReference>
<dbReference type="InterPro" id="IPR019734">
    <property type="entry name" value="TPR_rpt"/>
</dbReference>
<dbReference type="EMBL" id="NXLT01000001">
    <property type="protein sequence ID" value="RDU68536.1"/>
    <property type="molecule type" value="Genomic_DNA"/>
</dbReference>
<keyword evidence="2" id="KW-0812">Transmembrane</keyword>
<gene>
    <name evidence="3" type="ORF">CQA54_01655</name>
</gene>
<dbReference type="InterPro" id="IPR011990">
    <property type="entry name" value="TPR-like_helical_dom_sf"/>
</dbReference>
<proteinExistence type="predicted"/>
<evidence type="ECO:0000313" key="4">
    <source>
        <dbReference type="Proteomes" id="UP000256514"/>
    </source>
</evidence>
<feature type="repeat" description="TPR" evidence="1">
    <location>
        <begin position="67"/>
        <end position="100"/>
    </location>
</feature>
<keyword evidence="4" id="KW-1185">Reference proteome</keyword>
<evidence type="ECO:0000256" key="1">
    <source>
        <dbReference type="PROSITE-ProRule" id="PRU00339"/>
    </source>
</evidence>
<accession>A0A3D8IUA1</accession>
<keyword evidence="2" id="KW-1133">Transmembrane helix</keyword>
<dbReference type="PROSITE" id="PS50005">
    <property type="entry name" value="TPR"/>
    <property type="match status" value="1"/>
</dbReference>
<evidence type="ECO:0000313" key="3">
    <source>
        <dbReference type="EMBL" id="RDU68536.1"/>
    </source>
</evidence>
<organism evidence="3 4">
    <name type="scientific">Helicobacter equorum</name>
    <dbReference type="NCBI Taxonomy" id="361872"/>
    <lineage>
        <taxon>Bacteria</taxon>
        <taxon>Pseudomonadati</taxon>
        <taxon>Campylobacterota</taxon>
        <taxon>Epsilonproteobacteria</taxon>
        <taxon>Campylobacterales</taxon>
        <taxon>Helicobacteraceae</taxon>
        <taxon>Helicobacter</taxon>
    </lineage>
</organism>
<dbReference type="RefSeq" id="WP_115570479.1">
    <property type="nucleotide sequence ID" value="NZ_NXLT01000001.1"/>
</dbReference>
<dbReference type="Proteomes" id="UP000256514">
    <property type="component" value="Unassembled WGS sequence"/>
</dbReference>
<keyword evidence="1" id="KW-0802">TPR repeat</keyword>
<dbReference type="Pfam" id="PF13176">
    <property type="entry name" value="TPR_7"/>
    <property type="match status" value="1"/>
</dbReference>
<feature type="transmembrane region" description="Helical" evidence="2">
    <location>
        <begin position="6"/>
        <end position="27"/>
    </location>
</feature>
<dbReference type="AlphaFoldDB" id="A0A3D8IUA1"/>
<reference evidence="3 4" key="1">
    <citation type="submission" date="2018-04" db="EMBL/GenBank/DDBJ databases">
        <title>Novel Campyloabacter and Helicobacter Species and Strains.</title>
        <authorList>
            <person name="Mannion A.J."/>
            <person name="Shen Z."/>
            <person name="Fox J.G."/>
        </authorList>
    </citation>
    <scope>NUCLEOTIDE SEQUENCE [LARGE SCALE GENOMIC DNA]</scope>
    <source>
        <strain evidence="3 4">MIT 12-6600</strain>
    </source>
</reference>
<comment type="caution">
    <text evidence="3">The sequence shown here is derived from an EMBL/GenBank/DDBJ whole genome shotgun (WGS) entry which is preliminary data.</text>
</comment>
<sequence>MQWYQDPLFGIILVFVIIAIVGALDFIRNRIKERKRVNSLEDLKKSYEFLGIKDGVEEFLKLNKNAIPTLEFIANAYIQSGNIQEAIKIYTSILNATPSTSTQDKVHILYALGMVHFQSGFLQRAKNVFLEIVKNFPRNPEALFYLLRIYEKLNEYEKAIDVVDCLQEIYEQSGNLDDTKYFETLSHNRAYLESMCIFADEGSAFEDKVPKLEALKTIFPRLEKPILMYYRNYNLALFWQKAQEARNIENLLDVLWHCPKSEVPLESLTNQKIIEIYRAREQTHISYKSNKQECAKFELETLRLLRAYSHFSVDLHFEYRCSECKGIFPLENQRCPTCNALLSFDVLCSVRESKDEIRYSLL</sequence>
<evidence type="ECO:0000256" key="2">
    <source>
        <dbReference type="SAM" id="Phobius"/>
    </source>
</evidence>
<dbReference type="Gene3D" id="1.25.40.10">
    <property type="entry name" value="Tetratricopeptide repeat domain"/>
    <property type="match status" value="1"/>
</dbReference>
<protein>
    <submittedName>
        <fullName evidence="3">Uncharacterized protein</fullName>
    </submittedName>
</protein>
<keyword evidence="2" id="KW-0472">Membrane</keyword>
<dbReference type="SMART" id="SM00028">
    <property type="entry name" value="TPR"/>
    <property type="match status" value="3"/>
</dbReference>